<dbReference type="Gene3D" id="1.25.40.10">
    <property type="entry name" value="Tetratricopeptide repeat domain"/>
    <property type="match status" value="1"/>
</dbReference>
<dbReference type="Proteomes" id="UP000199496">
    <property type="component" value="Unassembled WGS sequence"/>
</dbReference>
<proteinExistence type="predicted"/>
<evidence type="ECO:0000256" key="2">
    <source>
        <dbReference type="SAM" id="MobiDB-lite"/>
    </source>
</evidence>
<evidence type="ECO:0000256" key="1">
    <source>
        <dbReference type="PROSITE-ProRule" id="PRU00339"/>
    </source>
</evidence>
<dbReference type="RefSeq" id="WP_090205131.1">
    <property type="nucleotide sequence ID" value="NZ_FOFO01000008.1"/>
</dbReference>
<gene>
    <name evidence="3" type="ORF">SAMN05421693_10889</name>
</gene>
<dbReference type="Pfam" id="PF14559">
    <property type="entry name" value="TPR_19"/>
    <property type="match status" value="1"/>
</dbReference>
<organism evidence="3 4">
    <name type="scientific">Ectothiorhodospira magna</name>
    <dbReference type="NCBI Taxonomy" id="867345"/>
    <lineage>
        <taxon>Bacteria</taxon>
        <taxon>Pseudomonadati</taxon>
        <taxon>Pseudomonadota</taxon>
        <taxon>Gammaproteobacteria</taxon>
        <taxon>Chromatiales</taxon>
        <taxon>Ectothiorhodospiraceae</taxon>
        <taxon>Ectothiorhodospira</taxon>
    </lineage>
</organism>
<dbReference type="AlphaFoldDB" id="A0A1H9BCV4"/>
<name>A0A1H9BCV4_9GAMM</name>
<dbReference type="InterPro" id="IPR029055">
    <property type="entry name" value="Ntn_hydrolases_N"/>
</dbReference>
<dbReference type="STRING" id="867345.SAMN05421693_10889"/>
<keyword evidence="4" id="KW-1185">Reference proteome</keyword>
<sequence>MAPSLPAFAPVATYSIVARDPVQDQLGVAVQSHHFAVGSVAPFARAGVGAGTIQSFASLIYATEGPRLMQEGASAGAALRRLLAQDHHMDYRQAGMIDTQGDVVAHTGSLCIDEAGHCLGDEYACLGNMLLKDGTWDAMGRAYEAAQGDFPQRLLAALEAAQAQGGDLRGRRSAAIMVVSGTATGDPAQDMILDLRVEDHPTPVRELRRLVTLKAAYTFNTLGGHHLRHGEYDQAIRAFTQAEALAPDEDELVFWRAVALINAGHEAQAEALLNALFHRAPHWSLLLIRVAKSRFLPDDPALIARLLSSRGDMPPAPPTPDHSDHDTG</sequence>
<feature type="repeat" description="TPR" evidence="1">
    <location>
        <begin position="216"/>
        <end position="249"/>
    </location>
</feature>
<dbReference type="InterPro" id="IPR010430">
    <property type="entry name" value="DUF1028"/>
</dbReference>
<keyword evidence="1" id="KW-0802">TPR repeat</keyword>
<dbReference type="SUPFAM" id="SSF56235">
    <property type="entry name" value="N-terminal nucleophile aminohydrolases (Ntn hydrolases)"/>
    <property type="match status" value="1"/>
</dbReference>
<dbReference type="PANTHER" id="PTHR39328:SF1">
    <property type="entry name" value="BLL2871 PROTEIN"/>
    <property type="match status" value="1"/>
</dbReference>
<evidence type="ECO:0000313" key="4">
    <source>
        <dbReference type="Proteomes" id="UP000199496"/>
    </source>
</evidence>
<evidence type="ECO:0000313" key="3">
    <source>
        <dbReference type="EMBL" id="SEP86826.1"/>
    </source>
</evidence>
<dbReference type="GO" id="GO:0016787">
    <property type="term" value="F:hydrolase activity"/>
    <property type="evidence" value="ECO:0007669"/>
    <property type="project" value="UniProtKB-KW"/>
</dbReference>
<keyword evidence="3" id="KW-0378">Hydrolase</keyword>
<dbReference type="InterPro" id="IPR011990">
    <property type="entry name" value="TPR-like_helical_dom_sf"/>
</dbReference>
<dbReference type="Gene3D" id="3.60.20.10">
    <property type="entry name" value="Glutamine Phosphoribosylpyrophosphate, subunit 1, domain 1"/>
    <property type="match status" value="1"/>
</dbReference>
<dbReference type="OrthoDB" id="9790012at2"/>
<dbReference type="Pfam" id="PF06267">
    <property type="entry name" value="DUF1028"/>
    <property type="match status" value="1"/>
</dbReference>
<dbReference type="PROSITE" id="PS50005">
    <property type="entry name" value="TPR"/>
    <property type="match status" value="1"/>
</dbReference>
<accession>A0A1H9BCV4</accession>
<dbReference type="EMBL" id="FOFO01000008">
    <property type="protein sequence ID" value="SEP86826.1"/>
    <property type="molecule type" value="Genomic_DNA"/>
</dbReference>
<feature type="region of interest" description="Disordered" evidence="2">
    <location>
        <begin position="308"/>
        <end position="328"/>
    </location>
</feature>
<dbReference type="SUPFAM" id="SSF48452">
    <property type="entry name" value="TPR-like"/>
    <property type="match status" value="1"/>
</dbReference>
<dbReference type="InterPro" id="IPR019734">
    <property type="entry name" value="TPR_rpt"/>
</dbReference>
<dbReference type="PANTHER" id="PTHR39328">
    <property type="entry name" value="BLL2871 PROTEIN"/>
    <property type="match status" value="1"/>
</dbReference>
<protein>
    <submittedName>
        <fullName evidence="3">Uncharacterized conserved protein, Ntn-hydrolase superfamily</fullName>
    </submittedName>
</protein>
<reference evidence="3 4" key="1">
    <citation type="submission" date="2016-10" db="EMBL/GenBank/DDBJ databases">
        <authorList>
            <person name="de Groot N.N."/>
        </authorList>
    </citation>
    <scope>NUCLEOTIDE SEQUENCE [LARGE SCALE GENOMIC DNA]</scope>
    <source>
        <strain evidence="3 4">B7-7</strain>
    </source>
</reference>